<feature type="transmembrane region" description="Helical" evidence="6">
    <location>
        <begin position="741"/>
        <end position="761"/>
    </location>
</feature>
<feature type="transmembrane region" description="Helical" evidence="6">
    <location>
        <begin position="620"/>
        <end position="639"/>
    </location>
</feature>
<evidence type="ECO:0000313" key="8">
    <source>
        <dbReference type="EMBL" id="AQW20816.1"/>
    </source>
</evidence>
<proteinExistence type="predicted"/>
<dbReference type="EMBL" id="CP018906">
    <property type="protein sequence ID" value="AQW20816.1"/>
    <property type="molecule type" value="Genomic_DNA"/>
</dbReference>
<feature type="domain" description="SSD" evidence="7">
    <location>
        <begin position="594"/>
        <end position="762"/>
    </location>
</feature>
<dbReference type="RefSeq" id="WP_035166045.1">
    <property type="nucleotide sequence ID" value="NZ_CP018906.1"/>
</dbReference>
<evidence type="ECO:0000256" key="1">
    <source>
        <dbReference type="ARBA" id="ARBA00004651"/>
    </source>
</evidence>
<feature type="transmembrane region" description="Helical" evidence="6">
    <location>
        <begin position="595"/>
        <end position="614"/>
    </location>
</feature>
<protein>
    <submittedName>
        <fullName evidence="8">RND transporter</fullName>
    </submittedName>
</protein>
<keyword evidence="3 6" id="KW-0812">Transmembrane</keyword>
<evidence type="ECO:0000256" key="4">
    <source>
        <dbReference type="ARBA" id="ARBA00022989"/>
    </source>
</evidence>
<feature type="transmembrane region" description="Helical" evidence="6">
    <location>
        <begin position="235"/>
        <end position="255"/>
    </location>
</feature>
<feature type="transmembrane region" description="Helical" evidence="6">
    <location>
        <begin position="651"/>
        <end position="676"/>
    </location>
</feature>
<organism evidence="8 9">
    <name type="scientific">Lentilactobacillus curieae</name>
    <dbReference type="NCBI Taxonomy" id="1138822"/>
    <lineage>
        <taxon>Bacteria</taxon>
        <taxon>Bacillati</taxon>
        <taxon>Bacillota</taxon>
        <taxon>Bacilli</taxon>
        <taxon>Lactobacillales</taxon>
        <taxon>Lactobacillaceae</taxon>
        <taxon>Lentilactobacillus</taxon>
    </lineage>
</organism>
<feature type="transmembrane region" description="Helical" evidence="6">
    <location>
        <begin position="181"/>
        <end position="199"/>
    </location>
</feature>
<evidence type="ECO:0000313" key="9">
    <source>
        <dbReference type="Proteomes" id="UP000030361"/>
    </source>
</evidence>
<dbReference type="InterPro" id="IPR000731">
    <property type="entry name" value="SSD"/>
</dbReference>
<dbReference type="KEGG" id="lcu:PL11_002240"/>
<evidence type="ECO:0000256" key="5">
    <source>
        <dbReference type="ARBA" id="ARBA00023136"/>
    </source>
</evidence>
<feature type="transmembrane region" description="Helical" evidence="6">
    <location>
        <begin position="711"/>
        <end position="729"/>
    </location>
</feature>
<dbReference type="Gene3D" id="1.20.1640.10">
    <property type="entry name" value="Multidrug efflux transporter AcrB transmembrane domain"/>
    <property type="match status" value="2"/>
</dbReference>
<comment type="subcellular location">
    <subcellularLocation>
        <location evidence="1">Cell membrane</location>
        <topology evidence="1">Multi-pass membrane protein</topology>
    </subcellularLocation>
</comment>
<reference evidence="8 9" key="1">
    <citation type="journal article" date="2015" name="Genome Announc.">
        <title>Genome Sequence of Lactobacillus curieae CCTCC M 2011381T, a Novel Producer of Gamma-aminobutyric Acid.</title>
        <authorList>
            <person name="Wang Y."/>
            <person name="Wang Y."/>
            <person name="Lang C."/>
            <person name="Wei D."/>
            <person name="Xu P."/>
            <person name="Xie J."/>
        </authorList>
    </citation>
    <scope>NUCLEOTIDE SEQUENCE [LARGE SCALE GENOMIC DNA]</scope>
    <source>
        <strain evidence="8 9">CCTCC M 2011381</strain>
    </source>
</reference>
<dbReference type="PANTHER" id="PTHR33406">
    <property type="entry name" value="MEMBRANE PROTEIN MJ1562-RELATED"/>
    <property type="match status" value="1"/>
</dbReference>
<dbReference type="Proteomes" id="UP000030361">
    <property type="component" value="Chromosome"/>
</dbReference>
<dbReference type="InterPro" id="IPR050545">
    <property type="entry name" value="Mycobact_MmpL"/>
</dbReference>
<feature type="transmembrane region" description="Helical" evidence="6">
    <location>
        <begin position="311"/>
        <end position="333"/>
    </location>
</feature>
<feature type="transmembrane region" description="Helical" evidence="6">
    <location>
        <begin position="20"/>
        <end position="38"/>
    </location>
</feature>
<dbReference type="OrthoDB" id="7051771at2"/>
<evidence type="ECO:0000259" key="7">
    <source>
        <dbReference type="PROSITE" id="PS50156"/>
    </source>
</evidence>
<dbReference type="AlphaFoldDB" id="A0A1S6QGS0"/>
<keyword evidence="4 6" id="KW-1133">Transmembrane helix</keyword>
<gene>
    <name evidence="8" type="ORF">PL11_002240</name>
</gene>
<evidence type="ECO:0000256" key="3">
    <source>
        <dbReference type="ARBA" id="ARBA00022692"/>
    </source>
</evidence>
<name>A0A1S6QGS0_9LACO</name>
<dbReference type="InterPro" id="IPR004869">
    <property type="entry name" value="MMPL_dom"/>
</dbReference>
<feature type="transmembrane region" description="Helical" evidence="6">
    <location>
        <begin position="205"/>
        <end position="228"/>
    </location>
</feature>
<keyword evidence="9" id="KW-1185">Reference proteome</keyword>
<evidence type="ECO:0000256" key="2">
    <source>
        <dbReference type="ARBA" id="ARBA00022475"/>
    </source>
</evidence>
<evidence type="ECO:0000256" key="6">
    <source>
        <dbReference type="SAM" id="Phobius"/>
    </source>
</evidence>
<dbReference type="PROSITE" id="PS50156">
    <property type="entry name" value="SSD"/>
    <property type="match status" value="2"/>
</dbReference>
<sequence length="781" mass="84745">MQSGLTSFGKWVYNNKFKALTAWLVMLVAFVSAVGMLGSHFNENLKISGIPSTDIQKVLEKQFDQSVDAGSMTVVVENTNDKSINNRNQKKEINATVKALKSKYGSQIKSITSPYESQSISSDKTTGMVNITFKKDSNLVSDKAISGIQKKFRNKVKDSNTKVSFSGNVLSMPDIGGLSEIIGIAIAFILMLVLFKSFITAGLPIISAIIGLVTGLMTIMIGTNFFSIVSVAQTLAVMITLAVGIDYALFIIHRYKSELANSDTTEPDNAMGATLGSAGSSVLFAGITVMVALVGLVFIRIDFLTQMGIASAVGVLFAVLSAMTLLPALISLFSKFIKPASVNTEQAVKKTGVVTKTVANHPFVMVILSLAVLIGFMVPSSHMRLGMPFDGSLPTDNTRRQAYDTISDKFGAGANSTMIGVVKLDSSNSLKENKQILKKVTSKVENYDNVDQLMPVVNEKAVKAAKSPQFQQKLKVEGKKFVQKKVMAEMMKNPAMTPKQQKILAQKYTLQFKKLVTERTKKAAISSIPVKISKDHKYARFILMPENGPESAKTEKLAQKINSYSKKLQKSDNTKIILTGSNAVNIDISKKLNNAIPMFTAIVMVIAFVLLMIMFRSFVIPLFAMVGFGLSVFASFGFTTLVMQDGVMKSFFGISVGAPILAFLPVVMIGVLFGLAMDYEVFMVSRIRETYLLTGDTKYAVKTGLAESGPVIVTAALIMIAVFGSFALSSDPTVKSIGISLAGGVLFDAFFVRLIFVPAMINLLGKINWYFPGATHNKFKN</sequence>
<feature type="transmembrane region" description="Helical" evidence="6">
    <location>
        <begin position="275"/>
        <end position="299"/>
    </location>
</feature>
<keyword evidence="2" id="KW-1003">Cell membrane</keyword>
<accession>A0A1S6QGS0</accession>
<dbReference type="GO" id="GO:0005886">
    <property type="term" value="C:plasma membrane"/>
    <property type="evidence" value="ECO:0007669"/>
    <property type="project" value="UniProtKB-SubCell"/>
</dbReference>
<feature type="transmembrane region" description="Helical" evidence="6">
    <location>
        <begin position="359"/>
        <end position="378"/>
    </location>
</feature>
<dbReference type="eggNOG" id="COG2409">
    <property type="taxonomic scope" value="Bacteria"/>
</dbReference>
<dbReference type="Pfam" id="PF03176">
    <property type="entry name" value="MMPL"/>
    <property type="match status" value="2"/>
</dbReference>
<keyword evidence="5 6" id="KW-0472">Membrane</keyword>
<dbReference type="PANTHER" id="PTHR33406:SF13">
    <property type="entry name" value="MEMBRANE PROTEIN YDFJ"/>
    <property type="match status" value="1"/>
</dbReference>
<dbReference type="SUPFAM" id="SSF82866">
    <property type="entry name" value="Multidrug efflux transporter AcrB transmembrane domain"/>
    <property type="match status" value="2"/>
</dbReference>
<feature type="domain" description="SSD" evidence="7">
    <location>
        <begin position="217"/>
        <end position="332"/>
    </location>
</feature>